<comment type="caution">
    <text evidence="3">The sequence shown here is derived from an EMBL/GenBank/DDBJ whole genome shotgun (WGS) entry which is preliminary data.</text>
</comment>
<sequence length="216" mass="23477">MLRALAICLCGFAAPASQACDTALLLTIDVSNSVDPGEYRLQTDGLADALADPEIVETMVRGEVMLMVIQWSGVGRQEISIPWTRMRTALDVSRFATRARGMERAFVLSDTAPADALDFALNQFAAVPDCARRVIDVSGDGTPNAGGEVGPVRRRAERMGVTINGIAIESLGIAITNFYRRTLVTRDGFVLTARGHRDYPRAIRLKILREITKVLG</sequence>
<feature type="signal peptide" evidence="1">
    <location>
        <begin position="1"/>
        <end position="19"/>
    </location>
</feature>
<dbReference type="Pfam" id="PF06707">
    <property type="entry name" value="DUF1194"/>
    <property type="match status" value="1"/>
</dbReference>
<keyword evidence="4" id="KW-1185">Reference proteome</keyword>
<dbReference type="EMBL" id="QPMK01000005">
    <property type="protein sequence ID" value="RDD66466.1"/>
    <property type="molecule type" value="Genomic_DNA"/>
</dbReference>
<dbReference type="InterPro" id="IPR010607">
    <property type="entry name" value="DUF1194"/>
</dbReference>
<organism evidence="3 4">
    <name type="scientific">Thalassococcus profundi</name>
    <dbReference type="NCBI Taxonomy" id="2282382"/>
    <lineage>
        <taxon>Bacteria</taxon>
        <taxon>Pseudomonadati</taxon>
        <taxon>Pseudomonadota</taxon>
        <taxon>Alphaproteobacteria</taxon>
        <taxon>Rhodobacterales</taxon>
        <taxon>Roseobacteraceae</taxon>
        <taxon>Thalassococcus</taxon>
    </lineage>
</organism>
<accession>A0A369TU23</accession>
<evidence type="ECO:0000313" key="3">
    <source>
        <dbReference type="EMBL" id="RDD66466.1"/>
    </source>
</evidence>
<feature type="chain" id="PRO_5016597330" evidence="1">
    <location>
        <begin position="20"/>
        <end position="216"/>
    </location>
</feature>
<dbReference type="OrthoDB" id="9792179at2"/>
<dbReference type="PROSITE" id="PS50234">
    <property type="entry name" value="VWFA"/>
    <property type="match status" value="1"/>
</dbReference>
<dbReference type="InterPro" id="IPR002035">
    <property type="entry name" value="VWF_A"/>
</dbReference>
<keyword evidence="1" id="KW-0732">Signal</keyword>
<name>A0A369TU23_9RHOB</name>
<dbReference type="SUPFAM" id="SSF53300">
    <property type="entry name" value="vWA-like"/>
    <property type="match status" value="1"/>
</dbReference>
<evidence type="ECO:0000259" key="2">
    <source>
        <dbReference type="PROSITE" id="PS50234"/>
    </source>
</evidence>
<dbReference type="PROSITE" id="PS51257">
    <property type="entry name" value="PROKAR_LIPOPROTEIN"/>
    <property type="match status" value="1"/>
</dbReference>
<dbReference type="InterPro" id="IPR036465">
    <property type="entry name" value="vWFA_dom_sf"/>
</dbReference>
<protein>
    <submittedName>
        <fullName evidence="3">DUF1194 domain-containing protein</fullName>
    </submittedName>
</protein>
<feature type="domain" description="VWFA" evidence="2">
    <location>
        <begin position="23"/>
        <end position="173"/>
    </location>
</feature>
<dbReference type="Proteomes" id="UP000253977">
    <property type="component" value="Unassembled WGS sequence"/>
</dbReference>
<dbReference type="AlphaFoldDB" id="A0A369TU23"/>
<evidence type="ECO:0000313" key="4">
    <source>
        <dbReference type="Proteomes" id="UP000253977"/>
    </source>
</evidence>
<proteinExistence type="predicted"/>
<evidence type="ECO:0000256" key="1">
    <source>
        <dbReference type="SAM" id="SignalP"/>
    </source>
</evidence>
<gene>
    <name evidence="3" type="ORF">DU478_08415</name>
</gene>
<dbReference type="RefSeq" id="WP_114510516.1">
    <property type="nucleotide sequence ID" value="NZ_QPMK01000005.1"/>
</dbReference>
<dbReference type="Gene3D" id="3.40.50.410">
    <property type="entry name" value="von Willebrand factor, type A domain"/>
    <property type="match status" value="1"/>
</dbReference>
<reference evidence="3 4" key="1">
    <citation type="submission" date="2018-07" db="EMBL/GenBank/DDBJ databases">
        <title>Thalassococcus profundi sp. nov., a marine bacterium isolated from deep seawater of Okinawa Trough.</title>
        <authorList>
            <person name="Yu M."/>
        </authorList>
    </citation>
    <scope>NUCLEOTIDE SEQUENCE [LARGE SCALE GENOMIC DNA]</scope>
    <source>
        <strain evidence="3 4">WRAS1</strain>
    </source>
</reference>